<feature type="compositionally biased region" description="Polar residues" evidence="1">
    <location>
        <begin position="449"/>
        <end position="463"/>
    </location>
</feature>
<feature type="region of interest" description="Disordered" evidence="1">
    <location>
        <begin position="438"/>
        <end position="463"/>
    </location>
</feature>
<feature type="compositionally biased region" description="Low complexity" evidence="1">
    <location>
        <begin position="303"/>
        <end position="318"/>
    </location>
</feature>
<feature type="compositionally biased region" description="Low complexity" evidence="1">
    <location>
        <begin position="379"/>
        <end position="393"/>
    </location>
</feature>
<gene>
    <name evidence="2" type="ORF">BaRGS_00004215</name>
</gene>
<dbReference type="Proteomes" id="UP001519460">
    <property type="component" value="Unassembled WGS sequence"/>
</dbReference>
<accession>A0ABD0M0B7</accession>
<reference evidence="2 3" key="1">
    <citation type="journal article" date="2023" name="Sci. Data">
        <title>Genome assembly of the Korean intertidal mud-creeper Batillaria attramentaria.</title>
        <authorList>
            <person name="Patra A.K."/>
            <person name="Ho P.T."/>
            <person name="Jun S."/>
            <person name="Lee S.J."/>
            <person name="Kim Y."/>
            <person name="Won Y.J."/>
        </authorList>
    </citation>
    <scope>NUCLEOTIDE SEQUENCE [LARGE SCALE GENOMIC DNA]</scope>
    <source>
        <strain evidence="2">Wonlab-2016</strain>
    </source>
</reference>
<feature type="region of interest" description="Disordered" evidence="1">
    <location>
        <begin position="215"/>
        <end position="321"/>
    </location>
</feature>
<organism evidence="2 3">
    <name type="scientific">Batillaria attramentaria</name>
    <dbReference type="NCBI Taxonomy" id="370345"/>
    <lineage>
        <taxon>Eukaryota</taxon>
        <taxon>Metazoa</taxon>
        <taxon>Spiralia</taxon>
        <taxon>Lophotrochozoa</taxon>
        <taxon>Mollusca</taxon>
        <taxon>Gastropoda</taxon>
        <taxon>Caenogastropoda</taxon>
        <taxon>Sorbeoconcha</taxon>
        <taxon>Cerithioidea</taxon>
        <taxon>Batillariidae</taxon>
        <taxon>Batillaria</taxon>
    </lineage>
</organism>
<protein>
    <submittedName>
        <fullName evidence="2">Uncharacterized protein</fullName>
    </submittedName>
</protein>
<evidence type="ECO:0000313" key="3">
    <source>
        <dbReference type="Proteomes" id="UP001519460"/>
    </source>
</evidence>
<sequence>MVKLSAAAAAGLMPRDNRGTWLLVAGVLGVRRQSGFLRSTRDFCCFIKDVSLSIWFLESLEKTLGDSDRLRLTLLPPTLSFPREVKFHTNLALPLPVELHLQNELTRGQGPQSYEWALEAMKYVASMKMEHCASASGLDKLLRSLEQYLREHPPLCEDSFVHMIDSAQRLHNEKLLEQCRVAKARCQETYHLLLLRQNTLQRARDQLVVEQGQNGVGENLATSPNVSGRDVTDGVLSTRENNSVTGMGGVLSKTPAQSHAHKDTKRVVDEDDFPVWEPRTTSTPGREDDGSWVDTYGLRRPRSSSSRSSGSGGTCASSLDASHDRSAMVIANPLADKLSPSPTSPTSSFPNRSSNSSQGEEDHDFKTPKGPVRLQLSRTISNPNTPVTTPSPIGVSMSASAISAGRHQKKMLKRASTAPVPMIASPIIYEDQEVVDTQGRQLRDRRSGKTLSMMTGSSESLPR</sequence>
<evidence type="ECO:0000256" key="1">
    <source>
        <dbReference type="SAM" id="MobiDB-lite"/>
    </source>
</evidence>
<proteinExistence type="predicted"/>
<dbReference type="PANTHER" id="PTHR45845">
    <property type="entry name" value="RHO GUANINE NUCLEOTIDE EXCHANGE FACTOR-RELATED"/>
    <property type="match status" value="1"/>
</dbReference>
<evidence type="ECO:0000313" key="2">
    <source>
        <dbReference type="EMBL" id="KAK7504729.1"/>
    </source>
</evidence>
<feature type="region of interest" description="Disordered" evidence="1">
    <location>
        <begin position="334"/>
        <end position="394"/>
    </location>
</feature>
<dbReference type="PANTHER" id="PTHR45845:SF3">
    <property type="entry name" value="PURATROPHIN-1-LIKE, ISOFORM A"/>
    <property type="match status" value="1"/>
</dbReference>
<feature type="compositionally biased region" description="Low complexity" evidence="1">
    <location>
        <begin position="339"/>
        <end position="357"/>
    </location>
</feature>
<name>A0ABD0M0B7_9CAEN</name>
<keyword evidence="3" id="KW-1185">Reference proteome</keyword>
<comment type="caution">
    <text evidence="2">The sequence shown here is derived from an EMBL/GenBank/DDBJ whole genome shotgun (WGS) entry which is preliminary data.</text>
</comment>
<dbReference type="AlphaFoldDB" id="A0ABD0M0B7"/>
<dbReference type="EMBL" id="JACVVK020000014">
    <property type="protein sequence ID" value="KAK7504729.1"/>
    <property type="molecule type" value="Genomic_DNA"/>
</dbReference>
<dbReference type="InterPro" id="IPR052231">
    <property type="entry name" value="Rho_GEF_signaling-related"/>
</dbReference>